<dbReference type="SUPFAM" id="SSF56176">
    <property type="entry name" value="FAD-binding/transporter-associated domain-like"/>
    <property type="match status" value="1"/>
</dbReference>
<evidence type="ECO:0000313" key="4">
    <source>
        <dbReference type="Proteomes" id="UP001177140"/>
    </source>
</evidence>
<evidence type="ECO:0000313" key="3">
    <source>
        <dbReference type="EMBL" id="MCL7047370.1"/>
    </source>
</evidence>
<dbReference type="Proteomes" id="UP001177140">
    <property type="component" value="Unassembled WGS sequence"/>
</dbReference>
<dbReference type="GO" id="GO:0008720">
    <property type="term" value="F:D-lactate dehydrogenase (NAD+) activity"/>
    <property type="evidence" value="ECO:0007669"/>
    <property type="project" value="TreeGrafter"/>
</dbReference>
<dbReference type="InterPro" id="IPR016166">
    <property type="entry name" value="FAD-bd_PCMH"/>
</dbReference>
<dbReference type="GO" id="GO:0071949">
    <property type="term" value="F:FAD binding"/>
    <property type="evidence" value="ECO:0007669"/>
    <property type="project" value="InterPro"/>
</dbReference>
<evidence type="ECO:0000259" key="2">
    <source>
        <dbReference type="PROSITE" id="PS51387"/>
    </source>
</evidence>
<dbReference type="GO" id="GO:0004458">
    <property type="term" value="F:D-lactate dehydrogenase (cytochrome) activity"/>
    <property type="evidence" value="ECO:0007669"/>
    <property type="project" value="TreeGrafter"/>
</dbReference>
<feature type="non-terminal residue" evidence="3">
    <location>
        <position position="246"/>
    </location>
</feature>
<dbReference type="InterPro" id="IPR006094">
    <property type="entry name" value="Oxid_FAD_bind_N"/>
</dbReference>
<dbReference type="PANTHER" id="PTHR11748">
    <property type="entry name" value="D-LACTATE DEHYDROGENASE"/>
    <property type="match status" value="1"/>
</dbReference>
<reference evidence="3" key="1">
    <citation type="submission" date="2022-03" db="EMBL/GenBank/DDBJ databases">
        <title>A functionally conserved STORR gene fusion in Papaver species that diverged 16.8 million years ago.</title>
        <authorList>
            <person name="Catania T."/>
        </authorList>
    </citation>
    <scope>NUCLEOTIDE SEQUENCE</scope>
    <source>
        <strain evidence="3">S-191538</strain>
    </source>
</reference>
<protein>
    <recommendedName>
        <fullName evidence="2">FAD-binding PCMH-type domain-containing protein</fullName>
    </recommendedName>
</protein>
<dbReference type="GO" id="GO:0005739">
    <property type="term" value="C:mitochondrion"/>
    <property type="evidence" value="ECO:0007669"/>
    <property type="project" value="TreeGrafter"/>
</dbReference>
<dbReference type="InterPro" id="IPR016169">
    <property type="entry name" value="FAD-bd_PCMH_sub2"/>
</dbReference>
<dbReference type="EMBL" id="JAJJMA010291988">
    <property type="protein sequence ID" value="MCL7047370.1"/>
    <property type="molecule type" value="Genomic_DNA"/>
</dbReference>
<sequence length="246" mass="27368">MAFPSWFTRFSSKHIFRSLRTTTTSFTQNYSYISRTPSTSSSSTSTIEKIISTEGNKQYFSWSSSLLPLALTFSAGLFSLERNVSVCDSDVTDGVGLGGKGSTEHVVEGYPKEIPQELIKELEAICKDNMTRDYEERHFHGKPQNSFHKAVNIPDIVVFPRSEEEVSKIVASCNNHKVPIVPYGGATSIEGHTLAPNGGVCIDMTLMKNVKSLHIEDMDVVVEPGIGWMELNEYLEPYGLFFPLDP</sequence>
<dbReference type="AlphaFoldDB" id="A0AA42B116"/>
<feature type="domain" description="FAD-binding PCMH-type" evidence="2">
    <location>
        <begin position="150"/>
        <end position="246"/>
    </location>
</feature>
<organism evidence="3 4">
    <name type="scientific">Papaver nudicaule</name>
    <name type="common">Iceland poppy</name>
    <dbReference type="NCBI Taxonomy" id="74823"/>
    <lineage>
        <taxon>Eukaryota</taxon>
        <taxon>Viridiplantae</taxon>
        <taxon>Streptophyta</taxon>
        <taxon>Embryophyta</taxon>
        <taxon>Tracheophyta</taxon>
        <taxon>Spermatophyta</taxon>
        <taxon>Magnoliopsida</taxon>
        <taxon>Ranunculales</taxon>
        <taxon>Papaveraceae</taxon>
        <taxon>Papaveroideae</taxon>
        <taxon>Papaver</taxon>
    </lineage>
</organism>
<gene>
    <name evidence="3" type="ORF">MKW94_011247</name>
</gene>
<name>A0AA42B116_PAPNU</name>
<comment type="caution">
    <text evidence="3">The sequence shown here is derived from an EMBL/GenBank/DDBJ whole genome shotgun (WGS) entry which is preliminary data.</text>
</comment>
<accession>A0AA42B116</accession>
<dbReference type="Pfam" id="PF01565">
    <property type="entry name" value="FAD_binding_4"/>
    <property type="match status" value="1"/>
</dbReference>
<dbReference type="PROSITE" id="PS51387">
    <property type="entry name" value="FAD_PCMH"/>
    <property type="match status" value="1"/>
</dbReference>
<comment type="similarity">
    <text evidence="1">Belongs to the FAD-binding oxidoreductase/transferase type 4 family.</text>
</comment>
<dbReference type="PANTHER" id="PTHR11748:SF111">
    <property type="entry name" value="D-LACTATE DEHYDROGENASE, MITOCHONDRIAL-RELATED"/>
    <property type="match status" value="1"/>
</dbReference>
<evidence type="ECO:0000256" key="1">
    <source>
        <dbReference type="ARBA" id="ARBA00008000"/>
    </source>
</evidence>
<dbReference type="Gene3D" id="3.30.465.10">
    <property type="match status" value="1"/>
</dbReference>
<dbReference type="GO" id="GO:1903457">
    <property type="term" value="P:lactate catabolic process"/>
    <property type="evidence" value="ECO:0007669"/>
    <property type="project" value="TreeGrafter"/>
</dbReference>
<proteinExistence type="inferred from homology"/>
<keyword evidence="4" id="KW-1185">Reference proteome</keyword>
<dbReference type="InterPro" id="IPR036318">
    <property type="entry name" value="FAD-bd_PCMH-like_sf"/>
</dbReference>